<reference evidence="2 3" key="1">
    <citation type="submission" date="2018-06" db="EMBL/GenBank/DDBJ databases">
        <title>A transcriptomic atlas of mushroom development highlights an independent origin of complex multicellularity.</title>
        <authorList>
            <consortium name="DOE Joint Genome Institute"/>
            <person name="Krizsan K."/>
            <person name="Almasi E."/>
            <person name="Merenyi Z."/>
            <person name="Sahu N."/>
            <person name="Viragh M."/>
            <person name="Koszo T."/>
            <person name="Mondo S."/>
            <person name="Kiss B."/>
            <person name="Balint B."/>
            <person name="Kues U."/>
            <person name="Barry K."/>
            <person name="Hegedus J.C."/>
            <person name="Henrissat B."/>
            <person name="Johnson J."/>
            <person name="Lipzen A."/>
            <person name="Ohm R."/>
            <person name="Nagy I."/>
            <person name="Pangilinan J."/>
            <person name="Yan J."/>
            <person name="Xiong Y."/>
            <person name="Grigoriev I.V."/>
            <person name="Hibbett D.S."/>
            <person name="Nagy L.G."/>
        </authorList>
    </citation>
    <scope>NUCLEOTIDE SEQUENCE [LARGE SCALE GENOMIC DNA]</scope>
    <source>
        <strain evidence="2 3">SZMC22713</strain>
    </source>
</reference>
<evidence type="ECO:0000313" key="2">
    <source>
        <dbReference type="EMBL" id="TDL13354.1"/>
    </source>
</evidence>
<dbReference type="Proteomes" id="UP000294933">
    <property type="component" value="Unassembled WGS sequence"/>
</dbReference>
<feature type="compositionally biased region" description="Polar residues" evidence="1">
    <location>
        <begin position="214"/>
        <end position="230"/>
    </location>
</feature>
<accession>A0A4Y7PDH4</accession>
<feature type="region of interest" description="Disordered" evidence="1">
    <location>
        <begin position="242"/>
        <end position="296"/>
    </location>
</feature>
<organism evidence="2 3">
    <name type="scientific">Rickenella mellea</name>
    <dbReference type="NCBI Taxonomy" id="50990"/>
    <lineage>
        <taxon>Eukaryota</taxon>
        <taxon>Fungi</taxon>
        <taxon>Dikarya</taxon>
        <taxon>Basidiomycota</taxon>
        <taxon>Agaricomycotina</taxon>
        <taxon>Agaricomycetes</taxon>
        <taxon>Hymenochaetales</taxon>
        <taxon>Rickenellaceae</taxon>
        <taxon>Rickenella</taxon>
    </lineage>
</organism>
<name>A0A4Y7PDH4_9AGAM</name>
<dbReference type="AlphaFoldDB" id="A0A4Y7PDH4"/>
<feature type="compositionally biased region" description="Polar residues" evidence="1">
    <location>
        <begin position="186"/>
        <end position="195"/>
    </location>
</feature>
<feature type="compositionally biased region" description="Low complexity" evidence="1">
    <location>
        <begin position="272"/>
        <end position="285"/>
    </location>
</feature>
<dbReference type="VEuPathDB" id="FungiDB:BD410DRAFT_810623"/>
<feature type="region of interest" description="Disordered" evidence="1">
    <location>
        <begin position="1"/>
        <end position="29"/>
    </location>
</feature>
<proteinExistence type="predicted"/>
<keyword evidence="3" id="KW-1185">Reference proteome</keyword>
<feature type="compositionally biased region" description="Low complexity" evidence="1">
    <location>
        <begin position="168"/>
        <end position="183"/>
    </location>
</feature>
<sequence length="322" mass="34522">MHTKDSTNSPYSPRRPLAASESVDSFDSIDFPDESTLALVASIERTYQERERQAQQELVILNTKRERIASSIGGLTRTRALPNPLPDLQAKTYIVTNGTIRGIFSNMTLALAQTSRYKGSSMVSADGWSQGWAIWNAYLDHEFGQGVCPSSYLPPPRVAPPSPRKEAPSCSRRGSVSPSSIPRAVSPSSIPRPTVSSTASNSSRGSNAPARPTVSVSQPAPTCSVSHTTPARQNGFFAHREPVNSSAASPRGRISPPRASPPRVFPPRRRVSPPSGRVSPPSGRGRVSKAKGTGSGYTAVDVNEVQYFVVLQGIKPGVYTDP</sequence>
<gene>
    <name evidence="2" type="ORF">BD410DRAFT_810623</name>
</gene>
<evidence type="ECO:0000256" key="1">
    <source>
        <dbReference type="SAM" id="MobiDB-lite"/>
    </source>
</evidence>
<feature type="compositionally biased region" description="Polar residues" evidence="1">
    <location>
        <begin position="1"/>
        <end position="11"/>
    </location>
</feature>
<feature type="region of interest" description="Disordered" evidence="1">
    <location>
        <begin position="155"/>
        <end position="230"/>
    </location>
</feature>
<protein>
    <submittedName>
        <fullName evidence="2">Uncharacterized protein</fullName>
    </submittedName>
</protein>
<evidence type="ECO:0000313" key="3">
    <source>
        <dbReference type="Proteomes" id="UP000294933"/>
    </source>
</evidence>
<feature type="compositionally biased region" description="Low complexity" evidence="1">
    <location>
        <begin position="196"/>
        <end position="208"/>
    </location>
</feature>
<dbReference type="EMBL" id="ML170690">
    <property type="protein sequence ID" value="TDL13354.1"/>
    <property type="molecule type" value="Genomic_DNA"/>
</dbReference>